<reference evidence="1" key="1">
    <citation type="submission" date="2024-01" db="EMBL/GenBank/DDBJ databases">
        <authorList>
            <person name="Webb A."/>
        </authorList>
    </citation>
    <scope>NUCLEOTIDE SEQUENCE</scope>
    <source>
        <strain evidence="1">Pm1</strain>
    </source>
</reference>
<evidence type="ECO:0008006" key="3">
    <source>
        <dbReference type="Google" id="ProtNLM"/>
    </source>
</evidence>
<protein>
    <recommendedName>
        <fullName evidence="3">DDE-1 domain-containing protein</fullName>
    </recommendedName>
</protein>
<evidence type="ECO:0000313" key="2">
    <source>
        <dbReference type="Proteomes" id="UP001162060"/>
    </source>
</evidence>
<dbReference type="Proteomes" id="UP001162060">
    <property type="component" value="Unassembled WGS sequence"/>
</dbReference>
<organism evidence="1 2">
    <name type="scientific">Peronospora matthiolae</name>
    <dbReference type="NCBI Taxonomy" id="2874970"/>
    <lineage>
        <taxon>Eukaryota</taxon>
        <taxon>Sar</taxon>
        <taxon>Stramenopiles</taxon>
        <taxon>Oomycota</taxon>
        <taxon>Peronosporomycetes</taxon>
        <taxon>Peronosporales</taxon>
        <taxon>Peronosporaceae</taxon>
        <taxon>Peronospora</taxon>
    </lineage>
</organism>
<proteinExistence type="predicted"/>
<dbReference type="EMBL" id="CAKLBY020000043">
    <property type="protein sequence ID" value="CAK7915513.1"/>
    <property type="molecule type" value="Genomic_DNA"/>
</dbReference>
<sequence length="70" mass="8039">MKNEETECTWAERYLYTVAVRDALGCADSLIFDNIVHHASPELLNVMQVKPDPTRVVYLRHAEELSHIAQ</sequence>
<name>A0AAV1TFM7_9STRA</name>
<dbReference type="AlphaFoldDB" id="A0AAV1TFM7"/>
<accession>A0AAV1TFM7</accession>
<evidence type="ECO:0000313" key="1">
    <source>
        <dbReference type="EMBL" id="CAK7915513.1"/>
    </source>
</evidence>
<comment type="caution">
    <text evidence="1">The sequence shown here is derived from an EMBL/GenBank/DDBJ whole genome shotgun (WGS) entry which is preliminary data.</text>
</comment>
<gene>
    <name evidence="1" type="ORF">PM001_LOCUS5208</name>
</gene>